<accession>A0A1Z5K6G2</accession>
<dbReference type="EMBL" id="BDSP01000173">
    <property type="protein sequence ID" value="GAX21806.1"/>
    <property type="molecule type" value="Genomic_DNA"/>
</dbReference>
<keyword evidence="2 4" id="KW-0378">Hydrolase</keyword>
<dbReference type="Proteomes" id="UP000198406">
    <property type="component" value="Unassembled WGS sequence"/>
</dbReference>
<evidence type="ECO:0000313" key="4">
    <source>
        <dbReference type="EMBL" id="GAX21806.1"/>
    </source>
</evidence>
<evidence type="ECO:0000256" key="2">
    <source>
        <dbReference type="ARBA" id="ARBA00022801"/>
    </source>
</evidence>
<evidence type="ECO:0000256" key="1">
    <source>
        <dbReference type="ARBA" id="ARBA00006499"/>
    </source>
</evidence>
<evidence type="ECO:0000259" key="3">
    <source>
        <dbReference type="Pfam" id="PF02230"/>
    </source>
</evidence>
<dbReference type="InterPro" id="IPR050565">
    <property type="entry name" value="LYPA1-2/EST-like"/>
</dbReference>
<evidence type="ECO:0000313" key="5">
    <source>
        <dbReference type="Proteomes" id="UP000198406"/>
    </source>
</evidence>
<dbReference type="Gene3D" id="3.40.50.1820">
    <property type="entry name" value="alpha/beta hydrolase"/>
    <property type="match status" value="1"/>
</dbReference>
<comment type="caution">
    <text evidence="4">The sequence shown here is derived from an EMBL/GenBank/DDBJ whole genome shotgun (WGS) entry which is preliminary data.</text>
</comment>
<protein>
    <submittedName>
        <fullName evidence="4">Lysophospholipase II</fullName>
        <ecNumber evidence="4">3.1.1.5</ecNumber>
    </submittedName>
</protein>
<name>A0A1Z5K6G2_FISSO</name>
<dbReference type="AlphaFoldDB" id="A0A1Z5K6G2"/>
<dbReference type="InParanoid" id="A0A1Z5K6G2"/>
<dbReference type="InterPro" id="IPR029058">
    <property type="entry name" value="AB_hydrolase_fold"/>
</dbReference>
<dbReference type="EC" id="3.1.1.5" evidence="4"/>
<dbReference type="GO" id="GO:0005737">
    <property type="term" value="C:cytoplasm"/>
    <property type="evidence" value="ECO:0007669"/>
    <property type="project" value="TreeGrafter"/>
</dbReference>
<comment type="similarity">
    <text evidence="1">Belongs to the AB hydrolase superfamily. AB hydrolase 2 family.</text>
</comment>
<dbReference type="OrthoDB" id="2418081at2759"/>
<dbReference type="GO" id="GO:0004622">
    <property type="term" value="F:phosphatidylcholine lysophospholipase activity"/>
    <property type="evidence" value="ECO:0007669"/>
    <property type="project" value="UniProtKB-EC"/>
</dbReference>
<organism evidence="4 5">
    <name type="scientific">Fistulifera solaris</name>
    <name type="common">Oleaginous diatom</name>
    <dbReference type="NCBI Taxonomy" id="1519565"/>
    <lineage>
        <taxon>Eukaryota</taxon>
        <taxon>Sar</taxon>
        <taxon>Stramenopiles</taxon>
        <taxon>Ochrophyta</taxon>
        <taxon>Bacillariophyta</taxon>
        <taxon>Bacillariophyceae</taxon>
        <taxon>Bacillariophycidae</taxon>
        <taxon>Naviculales</taxon>
        <taxon>Naviculaceae</taxon>
        <taxon>Fistulifera</taxon>
    </lineage>
</organism>
<dbReference type="GO" id="GO:0008474">
    <property type="term" value="F:palmitoyl-(protein) hydrolase activity"/>
    <property type="evidence" value="ECO:0007669"/>
    <property type="project" value="TreeGrafter"/>
</dbReference>
<keyword evidence="5" id="KW-1185">Reference proteome</keyword>
<sequence length="302" mass="33127">MLIARRIPRFLYFTTSCLVSPTMSFSTQRTSDGTITISPKRAQEQSALVVISHGLGDTAEGFADVAENLARAMPYVKFVLPTAPTQPVTLNMGMSMPSWYDIVGLDERSNENCHGISESQARIARILQEEHDKFGLPYNRMVLAGFSQGGALSLFTGLQLPQQLAGIVVMSGYVPAAAQLKVQQPSTPILHCHGTQDVIVPYAMAEKSQKMLQSKGVEKYELQSYPIPHTVSPNELAAVMAFLQQVLPPDDTCQVTLPDPSTMSVKELKAEIRNAGLSKQATGLMEKHEFVKLIQDHRQGKL</sequence>
<dbReference type="PANTHER" id="PTHR10655:SF17">
    <property type="entry name" value="LYSOPHOSPHOLIPASE-LIKE PROTEIN 1"/>
    <property type="match status" value="1"/>
</dbReference>
<dbReference type="PANTHER" id="PTHR10655">
    <property type="entry name" value="LYSOPHOSPHOLIPASE-RELATED"/>
    <property type="match status" value="1"/>
</dbReference>
<feature type="domain" description="Phospholipase/carboxylesterase/thioesterase" evidence="3">
    <location>
        <begin position="42"/>
        <end position="246"/>
    </location>
</feature>
<dbReference type="InterPro" id="IPR003140">
    <property type="entry name" value="PLipase/COase/thioEstase"/>
</dbReference>
<proteinExistence type="inferred from homology"/>
<dbReference type="Pfam" id="PF02230">
    <property type="entry name" value="Abhydrolase_2"/>
    <property type="match status" value="1"/>
</dbReference>
<gene>
    <name evidence="4" type="ORF">FisN_30Hh004</name>
</gene>
<reference evidence="4 5" key="1">
    <citation type="journal article" date="2015" name="Plant Cell">
        <title>Oil accumulation by the oleaginous diatom Fistulifera solaris as revealed by the genome and transcriptome.</title>
        <authorList>
            <person name="Tanaka T."/>
            <person name="Maeda Y."/>
            <person name="Veluchamy A."/>
            <person name="Tanaka M."/>
            <person name="Abida H."/>
            <person name="Marechal E."/>
            <person name="Bowler C."/>
            <person name="Muto M."/>
            <person name="Sunaga Y."/>
            <person name="Tanaka M."/>
            <person name="Yoshino T."/>
            <person name="Taniguchi T."/>
            <person name="Fukuda Y."/>
            <person name="Nemoto M."/>
            <person name="Matsumoto M."/>
            <person name="Wong P.S."/>
            <person name="Aburatani S."/>
            <person name="Fujibuchi W."/>
        </authorList>
    </citation>
    <scope>NUCLEOTIDE SEQUENCE [LARGE SCALE GENOMIC DNA]</scope>
    <source>
        <strain evidence="4 5">JPCC DA0580</strain>
    </source>
</reference>
<dbReference type="SUPFAM" id="SSF53474">
    <property type="entry name" value="alpha/beta-Hydrolases"/>
    <property type="match status" value="1"/>
</dbReference>